<dbReference type="EC" id="2.1.1.163" evidence="4"/>
<dbReference type="CDD" id="cd02440">
    <property type="entry name" value="AdoMet_MTases"/>
    <property type="match status" value="1"/>
</dbReference>
<dbReference type="PROSITE" id="PS01184">
    <property type="entry name" value="UBIE_2"/>
    <property type="match status" value="1"/>
</dbReference>
<dbReference type="InterPro" id="IPR004033">
    <property type="entry name" value="UbiE/COQ5_MeTrFase"/>
</dbReference>
<comment type="catalytic activity">
    <reaction evidence="4">
        <text>a 2-demethylmenaquinol + S-adenosyl-L-methionine = a menaquinol + S-adenosyl-L-homocysteine + H(+)</text>
        <dbReference type="Rhea" id="RHEA:42640"/>
        <dbReference type="Rhea" id="RHEA-COMP:9539"/>
        <dbReference type="Rhea" id="RHEA-COMP:9563"/>
        <dbReference type="ChEBI" id="CHEBI:15378"/>
        <dbReference type="ChEBI" id="CHEBI:18151"/>
        <dbReference type="ChEBI" id="CHEBI:55437"/>
        <dbReference type="ChEBI" id="CHEBI:57856"/>
        <dbReference type="ChEBI" id="CHEBI:59789"/>
        <dbReference type="EC" id="2.1.1.163"/>
    </reaction>
</comment>
<evidence type="ECO:0000256" key="1">
    <source>
        <dbReference type="ARBA" id="ARBA00022603"/>
    </source>
</evidence>
<feature type="binding site" evidence="4">
    <location>
        <position position="129"/>
    </location>
    <ligand>
        <name>S-adenosyl-L-methionine</name>
        <dbReference type="ChEBI" id="CHEBI:59789"/>
    </ligand>
</feature>
<keyword evidence="1 4" id="KW-0489">Methyltransferase</keyword>
<comment type="similarity">
    <text evidence="4">Belongs to the class I-like SAM-binding methyltransferase superfamily. MenG/UbiE family.</text>
</comment>
<dbReference type="Pfam" id="PF01209">
    <property type="entry name" value="Ubie_methyltran"/>
    <property type="match status" value="1"/>
</dbReference>
<evidence type="ECO:0000256" key="4">
    <source>
        <dbReference type="HAMAP-Rule" id="MF_01813"/>
    </source>
</evidence>
<organism evidence="5 6">
    <name type="scientific">Longivirga aurantiaca</name>
    <dbReference type="NCBI Taxonomy" id="1837743"/>
    <lineage>
        <taxon>Bacteria</taxon>
        <taxon>Bacillati</taxon>
        <taxon>Actinomycetota</taxon>
        <taxon>Actinomycetes</taxon>
        <taxon>Sporichthyales</taxon>
        <taxon>Sporichthyaceae</taxon>
        <taxon>Longivirga</taxon>
    </lineage>
</organism>
<keyword evidence="4" id="KW-0474">Menaquinone biosynthesis</keyword>
<gene>
    <name evidence="4" type="primary">menG</name>
    <name evidence="5" type="ORF">ACFQGU_09885</name>
</gene>
<dbReference type="GO" id="GO:0043770">
    <property type="term" value="F:demethylmenaquinone methyltransferase activity"/>
    <property type="evidence" value="ECO:0007669"/>
    <property type="project" value="UniProtKB-EC"/>
</dbReference>
<feature type="binding site" evidence="4">
    <location>
        <position position="90"/>
    </location>
    <ligand>
        <name>S-adenosyl-L-methionine</name>
        <dbReference type="ChEBI" id="CHEBI:59789"/>
    </ligand>
</feature>
<dbReference type="Gene3D" id="3.40.50.150">
    <property type="entry name" value="Vaccinia Virus protein VP39"/>
    <property type="match status" value="1"/>
</dbReference>
<feature type="binding site" evidence="4">
    <location>
        <begin position="112"/>
        <end position="113"/>
    </location>
    <ligand>
        <name>S-adenosyl-L-methionine</name>
        <dbReference type="ChEBI" id="CHEBI:59789"/>
    </ligand>
</feature>
<feature type="binding site" evidence="4">
    <location>
        <position position="72"/>
    </location>
    <ligand>
        <name>S-adenosyl-L-methionine</name>
        <dbReference type="ChEBI" id="CHEBI:59789"/>
    </ligand>
</feature>
<dbReference type="InterPro" id="IPR023576">
    <property type="entry name" value="UbiE/COQ5_MeTrFase_CS"/>
</dbReference>
<dbReference type="EMBL" id="JBHSTI010000008">
    <property type="protein sequence ID" value="MFC6238189.1"/>
    <property type="molecule type" value="Genomic_DNA"/>
</dbReference>
<dbReference type="RefSeq" id="WP_386768223.1">
    <property type="nucleotide sequence ID" value="NZ_JBHSTI010000008.1"/>
</dbReference>
<dbReference type="PROSITE" id="PS51608">
    <property type="entry name" value="SAM_MT_UBIE"/>
    <property type="match status" value="1"/>
</dbReference>
<dbReference type="PANTHER" id="PTHR43591:SF24">
    <property type="entry name" value="2-METHOXY-6-POLYPRENYL-1,4-BENZOQUINOL METHYLASE, MITOCHONDRIAL"/>
    <property type="match status" value="1"/>
</dbReference>
<keyword evidence="6" id="KW-1185">Reference proteome</keyword>
<evidence type="ECO:0000256" key="2">
    <source>
        <dbReference type="ARBA" id="ARBA00022679"/>
    </source>
</evidence>
<dbReference type="GO" id="GO:0032259">
    <property type="term" value="P:methylation"/>
    <property type="evidence" value="ECO:0007669"/>
    <property type="project" value="UniProtKB-KW"/>
</dbReference>
<dbReference type="HAMAP" id="MF_01813">
    <property type="entry name" value="MenG_UbiE_methyltr"/>
    <property type="match status" value="1"/>
</dbReference>
<reference evidence="6" key="1">
    <citation type="journal article" date="2019" name="Int. J. Syst. Evol. Microbiol.">
        <title>The Global Catalogue of Microorganisms (GCM) 10K type strain sequencing project: providing services to taxonomists for standard genome sequencing and annotation.</title>
        <authorList>
            <consortium name="The Broad Institute Genomics Platform"/>
            <consortium name="The Broad Institute Genome Sequencing Center for Infectious Disease"/>
            <person name="Wu L."/>
            <person name="Ma J."/>
        </authorList>
    </citation>
    <scope>NUCLEOTIDE SEQUENCE [LARGE SCALE GENOMIC DNA]</scope>
    <source>
        <strain evidence="6">CGMCC 4.7317</strain>
    </source>
</reference>
<sequence>MHAEPRKDATWRRATLSRDPDEVAGMFDGVASRYDVCNEVLALGQTRVWRKALVNSVDPRPGEVILDLAAGTGTSSLPIAERGATVIPCDFSQGMLMVGHDRCPTLPFTAGDALHLPFGDGAFDGATISFGLRNVQDARAALRELYRVVRPGGRLVVCEFSHPKHKVLNTIYSEYLMGAIPSLARAVASNPEAYVYLAESIQAWPDQRTLAGHLSEAGWRDVEWMNIHGGIVALHRGFRA</sequence>
<name>A0ABW1T1N3_9ACTN</name>
<dbReference type="NCBIfam" id="TIGR01934">
    <property type="entry name" value="MenG_MenH_UbiE"/>
    <property type="match status" value="1"/>
</dbReference>
<keyword evidence="2 4" id="KW-0808">Transferase</keyword>
<evidence type="ECO:0000313" key="5">
    <source>
        <dbReference type="EMBL" id="MFC6238189.1"/>
    </source>
</evidence>
<dbReference type="Proteomes" id="UP001596138">
    <property type="component" value="Unassembled WGS sequence"/>
</dbReference>
<keyword evidence="3 4" id="KW-0949">S-adenosyl-L-methionine</keyword>
<dbReference type="InterPro" id="IPR029063">
    <property type="entry name" value="SAM-dependent_MTases_sf"/>
</dbReference>
<comment type="function">
    <text evidence="4">Methyltransferase required for the conversion of demethylmenaquinol (DMKH2) to menaquinol (MKH2).</text>
</comment>
<comment type="pathway">
    <text evidence="4">Quinol/quinone metabolism; menaquinone biosynthesis; menaquinol from 1,4-dihydroxy-2-naphthoate: step 2/2.</text>
</comment>
<evidence type="ECO:0000313" key="6">
    <source>
        <dbReference type="Proteomes" id="UP001596138"/>
    </source>
</evidence>
<proteinExistence type="inferred from homology"/>
<dbReference type="SUPFAM" id="SSF53335">
    <property type="entry name" value="S-adenosyl-L-methionine-dependent methyltransferases"/>
    <property type="match status" value="1"/>
</dbReference>
<comment type="caution">
    <text evidence="5">The sequence shown here is derived from an EMBL/GenBank/DDBJ whole genome shotgun (WGS) entry which is preliminary data.</text>
</comment>
<accession>A0ABW1T1N3</accession>
<dbReference type="PANTHER" id="PTHR43591">
    <property type="entry name" value="METHYLTRANSFERASE"/>
    <property type="match status" value="1"/>
</dbReference>
<dbReference type="NCBIfam" id="NF001241">
    <property type="entry name" value="PRK00216.1-2"/>
    <property type="match status" value="1"/>
</dbReference>
<evidence type="ECO:0000256" key="3">
    <source>
        <dbReference type="ARBA" id="ARBA00022691"/>
    </source>
</evidence>
<protein>
    <recommendedName>
        <fullName evidence="4">Demethylmenaquinone methyltransferase</fullName>
        <ecNumber evidence="4">2.1.1.163</ecNumber>
    </recommendedName>
</protein>